<feature type="compositionally biased region" description="Basic and acidic residues" evidence="1">
    <location>
        <begin position="40"/>
        <end position="55"/>
    </location>
</feature>
<gene>
    <name evidence="2" type="ORF">GSI_00070</name>
</gene>
<sequence length="86" mass="9542">MGHAPLFMVACYARELAGLQVQITGVEMHERGGHGEGVVEEPRATRQRAERRELGEASASDSVRTCETGLKYPRRKDSGPSEWDDQ</sequence>
<dbReference type="Proteomes" id="UP000230002">
    <property type="component" value="Unassembled WGS sequence"/>
</dbReference>
<feature type="region of interest" description="Disordered" evidence="1">
    <location>
        <begin position="32"/>
        <end position="86"/>
    </location>
</feature>
<evidence type="ECO:0000313" key="3">
    <source>
        <dbReference type="Proteomes" id="UP000230002"/>
    </source>
</evidence>
<keyword evidence="3" id="KW-1185">Reference proteome</keyword>
<accession>A0A2G8SRL2</accession>
<proteinExistence type="predicted"/>
<reference evidence="2 3" key="1">
    <citation type="journal article" date="2015" name="Sci. Rep.">
        <title>Chromosome-level genome map provides insights into diverse defense mechanisms in the medicinal fungus Ganoderma sinense.</title>
        <authorList>
            <person name="Zhu Y."/>
            <person name="Xu J."/>
            <person name="Sun C."/>
            <person name="Zhou S."/>
            <person name="Xu H."/>
            <person name="Nelson D.R."/>
            <person name="Qian J."/>
            <person name="Song J."/>
            <person name="Luo H."/>
            <person name="Xiang L."/>
            <person name="Li Y."/>
            <person name="Xu Z."/>
            <person name="Ji A."/>
            <person name="Wang L."/>
            <person name="Lu S."/>
            <person name="Hayward A."/>
            <person name="Sun W."/>
            <person name="Li X."/>
            <person name="Schwartz D.C."/>
            <person name="Wang Y."/>
            <person name="Chen S."/>
        </authorList>
    </citation>
    <scope>NUCLEOTIDE SEQUENCE [LARGE SCALE GENOMIC DNA]</scope>
    <source>
        <strain evidence="2 3">ZZ0214-1</strain>
    </source>
</reference>
<evidence type="ECO:0000256" key="1">
    <source>
        <dbReference type="SAM" id="MobiDB-lite"/>
    </source>
</evidence>
<comment type="caution">
    <text evidence="2">The sequence shown here is derived from an EMBL/GenBank/DDBJ whole genome shotgun (WGS) entry which is preliminary data.</text>
</comment>
<protein>
    <submittedName>
        <fullName evidence="2">Uncharacterized protein</fullName>
    </submittedName>
</protein>
<organism evidence="2 3">
    <name type="scientific">Ganoderma sinense ZZ0214-1</name>
    <dbReference type="NCBI Taxonomy" id="1077348"/>
    <lineage>
        <taxon>Eukaryota</taxon>
        <taxon>Fungi</taxon>
        <taxon>Dikarya</taxon>
        <taxon>Basidiomycota</taxon>
        <taxon>Agaricomycotina</taxon>
        <taxon>Agaricomycetes</taxon>
        <taxon>Polyporales</taxon>
        <taxon>Polyporaceae</taxon>
        <taxon>Ganoderma</taxon>
    </lineage>
</organism>
<name>A0A2G8SRL2_9APHY</name>
<dbReference type="AlphaFoldDB" id="A0A2G8SRL2"/>
<dbReference type="EMBL" id="AYKW01000001">
    <property type="protein sequence ID" value="PIL36382.1"/>
    <property type="molecule type" value="Genomic_DNA"/>
</dbReference>
<evidence type="ECO:0000313" key="2">
    <source>
        <dbReference type="EMBL" id="PIL36382.1"/>
    </source>
</evidence>